<evidence type="ECO:0000313" key="2">
    <source>
        <dbReference type="EMBL" id="ANB17044.1"/>
    </source>
</evidence>
<dbReference type="EMBL" id="CP015249">
    <property type="protein sequence ID" value="ANB17044.1"/>
    <property type="molecule type" value="Genomic_DNA"/>
</dbReference>
<dbReference type="Proteomes" id="UP000076830">
    <property type="component" value="Chromosome"/>
</dbReference>
<keyword evidence="3" id="KW-1185">Reference proteome</keyword>
<proteinExistence type="predicted"/>
<reference evidence="2 3" key="1">
    <citation type="submission" date="2016-04" db="EMBL/GenBank/DDBJ databases">
        <title>Complete genome sequence of Dokdonella koreensis DS-123T.</title>
        <authorList>
            <person name="Kim J.F."/>
            <person name="Lee H."/>
            <person name="Kwak M.-J."/>
        </authorList>
    </citation>
    <scope>NUCLEOTIDE SEQUENCE [LARGE SCALE GENOMIC DNA]</scope>
    <source>
        <strain evidence="2 3">DS-123</strain>
    </source>
</reference>
<feature type="region of interest" description="Disordered" evidence="1">
    <location>
        <begin position="1"/>
        <end position="39"/>
    </location>
</feature>
<organism evidence="2 3">
    <name type="scientific">Dokdonella koreensis DS-123</name>
    <dbReference type="NCBI Taxonomy" id="1300342"/>
    <lineage>
        <taxon>Bacteria</taxon>
        <taxon>Pseudomonadati</taxon>
        <taxon>Pseudomonadota</taxon>
        <taxon>Gammaproteobacteria</taxon>
        <taxon>Lysobacterales</taxon>
        <taxon>Rhodanobacteraceae</taxon>
        <taxon>Dokdonella</taxon>
    </lineage>
</organism>
<dbReference type="AlphaFoldDB" id="A0A160DSH3"/>
<evidence type="ECO:0000256" key="1">
    <source>
        <dbReference type="SAM" id="MobiDB-lite"/>
    </source>
</evidence>
<dbReference type="KEGG" id="dko:I596_1014"/>
<gene>
    <name evidence="2" type="ORF">I596_1014</name>
</gene>
<evidence type="ECO:0000313" key="3">
    <source>
        <dbReference type="Proteomes" id="UP000076830"/>
    </source>
</evidence>
<protein>
    <submittedName>
        <fullName evidence="2">Uncharacterized protein</fullName>
    </submittedName>
</protein>
<accession>A0A160DSH3</accession>
<name>A0A160DSH3_9GAMM</name>
<sequence length="39" mass="4116">MRRAARNGAAFPFGRLRPGAGGPTLGPPVSGRHARSRCR</sequence>